<gene>
    <name evidence="1" type="ORF">F0U60_10235</name>
</gene>
<dbReference type="EMBL" id="CP043494">
    <property type="protein sequence ID" value="WNG44445.1"/>
    <property type="molecule type" value="Genomic_DNA"/>
</dbReference>
<protein>
    <recommendedName>
        <fullName evidence="3">Lipoprotein</fullName>
    </recommendedName>
</protein>
<proteinExistence type="predicted"/>
<evidence type="ECO:0008006" key="3">
    <source>
        <dbReference type="Google" id="ProtNLM"/>
    </source>
</evidence>
<dbReference type="Proteomes" id="UP001611383">
    <property type="component" value="Chromosome"/>
</dbReference>
<keyword evidence="2" id="KW-1185">Reference proteome</keyword>
<evidence type="ECO:0000313" key="1">
    <source>
        <dbReference type="EMBL" id="WNG44445.1"/>
    </source>
</evidence>
<dbReference type="RefSeq" id="WP_395817257.1">
    <property type="nucleotide sequence ID" value="NZ_CP043494.1"/>
</dbReference>
<reference evidence="1 2" key="1">
    <citation type="submission" date="2019-08" db="EMBL/GenBank/DDBJ databases">
        <title>Archangium and Cystobacter genomes.</title>
        <authorList>
            <person name="Chen I.-C.K."/>
            <person name="Wielgoss S."/>
        </authorList>
    </citation>
    <scope>NUCLEOTIDE SEQUENCE [LARGE SCALE GENOMIC DNA]</scope>
    <source>
        <strain evidence="1 2">Cbm 6</strain>
    </source>
</reference>
<name>A0ABY9WPQ5_9BACT</name>
<accession>A0ABY9WPQ5</accession>
<evidence type="ECO:0000313" key="2">
    <source>
        <dbReference type="Proteomes" id="UP001611383"/>
    </source>
</evidence>
<organism evidence="1 2">
    <name type="scientific">Archangium minus</name>
    <dbReference type="NCBI Taxonomy" id="83450"/>
    <lineage>
        <taxon>Bacteria</taxon>
        <taxon>Pseudomonadati</taxon>
        <taxon>Myxococcota</taxon>
        <taxon>Myxococcia</taxon>
        <taxon>Myxococcales</taxon>
        <taxon>Cystobacterineae</taxon>
        <taxon>Archangiaceae</taxon>
        <taxon>Archangium</taxon>
    </lineage>
</organism>
<sequence>METLGRTCLLLALFACASCEKVPITDIQAGFALADAAWFEEEKTLFIFYRANAQQGLGPESQIEVSYRTDDVELPWTPLSQLSTVHTHVPVDCGITSLCGSTSLHVERVPRQVGVRLRYHRDGVLALTPPTKLNIVGSGPPHRSRSLVVYGVFDESNTHVQWRARHQFPTLRNHEVQELGLRRTFRVADPRHGDIARPPDDNPYGYASTSACPDALTPLGWAPLETSARAIFGGDELPLSASTSSGVCARATVTDAQGTFDAVALARKNPEVRPAFPALRSPIRANTAIGFLLRPCKRTISAPHQSMQMQRLLLAGAPEICIDDWSDPGFAAELSARFRARIDEVRTEGRDMVLTLALHHDEPSGKLADVIERALEQTLTFERDKSSPRVSGAFVFDSFAHTLGRAPLKNLVLWCPANLPVDDLDQVPDQSKHSCALLPDIPDIQLGPFRINSLPILPTRAQYLRFVSKYSEAQAGQMRELQFLAPERTPISENIQVGEFGVITFFNNEVLTAAPGDVFSHCNSGNPRAAYVVFRTPLSPMPAPLEALPELHEATPQPVYALGLRWDFPFITRLQYEVFLAGAASAFSLTVPFGIPSTNDATYGPEMWLEDEFPLDDTLLQCTRFCEHPTFDSGGVYNVTRRFRESYRNECYRPRYPAPADGGFPHDP</sequence>